<dbReference type="AlphaFoldDB" id="A0A9X3I410"/>
<name>A0A9X3I410_9ACTN</name>
<feature type="domain" description="SHOCT" evidence="3">
    <location>
        <begin position="64"/>
        <end position="88"/>
    </location>
</feature>
<dbReference type="RefSeq" id="WP_266061365.1">
    <property type="nucleotide sequence ID" value="NZ_JAPKFM010000007.1"/>
</dbReference>
<reference evidence="4" key="1">
    <citation type="submission" date="2022-10" db="EMBL/GenBank/DDBJ databases">
        <title>WGS of marine actinomycetes from Thailand.</title>
        <authorList>
            <person name="Thawai C."/>
        </authorList>
    </citation>
    <scope>NUCLEOTIDE SEQUENCE</scope>
    <source>
        <strain evidence="4">SW21</strain>
    </source>
</reference>
<dbReference type="InterPro" id="IPR018649">
    <property type="entry name" value="SHOCT"/>
</dbReference>
<gene>
    <name evidence="4" type="ORF">OSB52_09015</name>
</gene>
<keyword evidence="2" id="KW-0472">Membrane</keyword>
<dbReference type="Proteomes" id="UP001143347">
    <property type="component" value="Unassembled WGS sequence"/>
</dbReference>
<protein>
    <submittedName>
        <fullName evidence="4">SHOCT domain-containing protein</fullName>
    </submittedName>
</protein>
<proteinExistence type="predicted"/>
<keyword evidence="5" id="KW-1185">Reference proteome</keyword>
<evidence type="ECO:0000313" key="5">
    <source>
        <dbReference type="Proteomes" id="UP001143347"/>
    </source>
</evidence>
<evidence type="ECO:0000259" key="3">
    <source>
        <dbReference type="Pfam" id="PF09851"/>
    </source>
</evidence>
<sequence>MMGGSSGGMGFGMGWLWMLLILIGLGLLVYVAVRLARRGTPPSHVPDHPPTDRPSGVGTAESPRKILEERYARGEIDTDEFHARLRVIEDR</sequence>
<evidence type="ECO:0000313" key="4">
    <source>
        <dbReference type="EMBL" id="MCX2964228.1"/>
    </source>
</evidence>
<evidence type="ECO:0000256" key="1">
    <source>
        <dbReference type="SAM" id="MobiDB-lite"/>
    </source>
</evidence>
<comment type="caution">
    <text evidence="4">The sequence shown here is derived from an EMBL/GenBank/DDBJ whole genome shotgun (WGS) entry which is preliminary data.</text>
</comment>
<feature type="transmembrane region" description="Helical" evidence="2">
    <location>
        <begin position="12"/>
        <end position="33"/>
    </location>
</feature>
<feature type="region of interest" description="Disordered" evidence="1">
    <location>
        <begin position="39"/>
        <end position="63"/>
    </location>
</feature>
<dbReference type="EMBL" id="JAPKFM010000007">
    <property type="protein sequence ID" value="MCX2964228.1"/>
    <property type="molecule type" value="Genomic_DNA"/>
</dbReference>
<evidence type="ECO:0000256" key="2">
    <source>
        <dbReference type="SAM" id="Phobius"/>
    </source>
</evidence>
<keyword evidence="2" id="KW-1133">Transmembrane helix</keyword>
<organism evidence="4 5">
    <name type="scientific">Gordonia aquimaris</name>
    <dbReference type="NCBI Taxonomy" id="2984863"/>
    <lineage>
        <taxon>Bacteria</taxon>
        <taxon>Bacillati</taxon>
        <taxon>Actinomycetota</taxon>
        <taxon>Actinomycetes</taxon>
        <taxon>Mycobacteriales</taxon>
        <taxon>Gordoniaceae</taxon>
        <taxon>Gordonia</taxon>
    </lineage>
</organism>
<keyword evidence="2" id="KW-0812">Transmembrane</keyword>
<dbReference type="Pfam" id="PF09851">
    <property type="entry name" value="SHOCT"/>
    <property type="match status" value="1"/>
</dbReference>
<accession>A0A9X3I410</accession>